<organism evidence="6 7">
    <name type="scientific">Sphingomonas aliaeris</name>
    <dbReference type="NCBI Taxonomy" id="2759526"/>
    <lineage>
        <taxon>Bacteria</taxon>
        <taxon>Pseudomonadati</taxon>
        <taxon>Pseudomonadota</taxon>
        <taxon>Alphaproteobacteria</taxon>
        <taxon>Sphingomonadales</taxon>
        <taxon>Sphingomonadaceae</taxon>
        <taxon>Sphingomonas</taxon>
    </lineage>
</organism>
<gene>
    <name evidence="6" type="ORF">H5J25_14555</name>
</gene>
<dbReference type="Pfam" id="PF00440">
    <property type="entry name" value="TetR_N"/>
    <property type="match status" value="1"/>
</dbReference>
<dbReference type="Gene3D" id="1.10.10.60">
    <property type="entry name" value="Homeodomain-like"/>
    <property type="match status" value="1"/>
</dbReference>
<dbReference type="InterPro" id="IPR036271">
    <property type="entry name" value="Tet_transcr_reg_TetR-rel_C_sf"/>
</dbReference>
<protein>
    <submittedName>
        <fullName evidence="6">TetR/AcrR family transcriptional regulator</fullName>
    </submittedName>
</protein>
<feature type="DNA-binding region" description="H-T-H motif" evidence="4">
    <location>
        <begin position="32"/>
        <end position="51"/>
    </location>
</feature>
<dbReference type="PROSITE" id="PS50977">
    <property type="entry name" value="HTH_TETR_2"/>
    <property type="match status" value="1"/>
</dbReference>
<dbReference type="PANTHER" id="PTHR47506:SF7">
    <property type="entry name" value="TRANSCRIPTIONAL REGULATORY PROTEIN"/>
    <property type="match status" value="1"/>
</dbReference>
<keyword evidence="2 4" id="KW-0238">DNA-binding</keyword>
<dbReference type="InterPro" id="IPR011075">
    <property type="entry name" value="TetR_C"/>
</dbReference>
<dbReference type="GO" id="GO:0003677">
    <property type="term" value="F:DNA binding"/>
    <property type="evidence" value="ECO:0007669"/>
    <property type="project" value="UniProtKB-UniRule"/>
</dbReference>
<evidence type="ECO:0000256" key="4">
    <source>
        <dbReference type="PROSITE-ProRule" id="PRU00335"/>
    </source>
</evidence>
<dbReference type="SUPFAM" id="SSF46689">
    <property type="entry name" value="Homeodomain-like"/>
    <property type="match status" value="1"/>
</dbReference>
<dbReference type="SUPFAM" id="SSF48498">
    <property type="entry name" value="Tetracyclin repressor-like, C-terminal domain"/>
    <property type="match status" value="1"/>
</dbReference>
<proteinExistence type="predicted"/>
<dbReference type="KEGG" id="sari:H5J25_14555"/>
<keyword evidence="1" id="KW-0805">Transcription regulation</keyword>
<dbReference type="InterPro" id="IPR009057">
    <property type="entry name" value="Homeodomain-like_sf"/>
</dbReference>
<dbReference type="Gene3D" id="1.10.357.10">
    <property type="entry name" value="Tetracycline Repressor, domain 2"/>
    <property type="match status" value="1"/>
</dbReference>
<evidence type="ECO:0000313" key="7">
    <source>
        <dbReference type="Proteomes" id="UP000595894"/>
    </source>
</evidence>
<name>A0A974NY34_9SPHN</name>
<accession>A0A974NY34</accession>
<evidence type="ECO:0000256" key="2">
    <source>
        <dbReference type="ARBA" id="ARBA00023125"/>
    </source>
</evidence>
<reference evidence="7" key="1">
    <citation type="submission" date="2020-09" db="EMBL/GenBank/DDBJ databases">
        <title>Sphingomonas sp., a new species isolated from pork steak.</title>
        <authorList>
            <person name="Heidler von Heilborn D."/>
        </authorList>
    </citation>
    <scope>NUCLEOTIDE SEQUENCE [LARGE SCALE GENOMIC DNA]</scope>
</reference>
<sequence length="193" mass="20920">MRYGSEHKAETRERVLREAAKAIRRDGVERIGVAQVMGAAGLTHGGFYAHFRSKDDLVAQAVSYMFEDRYTAFFEGLSDTEPHVALARFVDHYVSMGHRAALHTGCPIPALAGQVPRLPDAARERFVLAVDRLTGAVASLLQRMGRDDAESMADAAIAEMVGAVVLSRIQPDDAKAEAMLATVRNAVKAKLGV</sequence>
<dbReference type="AlphaFoldDB" id="A0A974NY34"/>
<dbReference type="PANTHER" id="PTHR47506">
    <property type="entry name" value="TRANSCRIPTIONAL REGULATORY PROTEIN"/>
    <property type="match status" value="1"/>
</dbReference>
<feature type="domain" description="HTH tetR-type" evidence="5">
    <location>
        <begin position="9"/>
        <end position="69"/>
    </location>
</feature>
<dbReference type="Proteomes" id="UP000595894">
    <property type="component" value="Chromosome"/>
</dbReference>
<keyword evidence="3" id="KW-0804">Transcription</keyword>
<dbReference type="EMBL" id="CP061035">
    <property type="protein sequence ID" value="QQV79080.1"/>
    <property type="molecule type" value="Genomic_DNA"/>
</dbReference>
<dbReference type="RefSeq" id="WP_202096396.1">
    <property type="nucleotide sequence ID" value="NZ_CP061035.1"/>
</dbReference>
<dbReference type="PRINTS" id="PR00455">
    <property type="entry name" value="HTHTETR"/>
</dbReference>
<evidence type="ECO:0000313" key="6">
    <source>
        <dbReference type="EMBL" id="QQV79080.1"/>
    </source>
</evidence>
<dbReference type="Pfam" id="PF16925">
    <property type="entry name" value="TetR_C_13"/>
    <property type="match status" value="1"/>
</dbReference>
<evidence type="ECO:0000259" key="5">
    <source>
        <dbReference type="PROSITE" id="PS50977"/>
    </source>
</evidence>
<evidence type="ECO:0000256" key="1">
    <source>
        <dbReference type="ARBA" id="ARBA00023015"/>
    </source>
</evidence>
<dbReference type="InterPro" id="IPR001647">
    <property type="entry name" value="HTH_TetR"/>
</dbReference>
<evidence type="ECO:0000256" key="3">
    <source>
        <dbReference type="ARBA" id="ARBA00023163"/>
    </source>
</evidence>
<keyword evidence="7" id="KW-1185">Reference proteome</keyword>